<dbReference type="KEGG" id="plyc:GXP70_18870"/>
<dbReference type="InterPro" id="IPR058094">
    <property type="entry name" value="Ig-like_OmpL47-like"/>
</dbReference>
<dbReference type="EMBL" id="CP048209">
    <property type="protein sequence ID" value="QHT61837.1"/>
    <property type="molecule type" value="Genomic_DNA"/>
</dbReference>
<keyword evidence="2" id="KW-0378">Hydrolase</keyword>
<name>A0A6C0FYU6_9BACL</name>
<dbReference type="PANTHER" id="PTHR11532:SF62">
    <property type="entry name" value="CARBOXYPEPTIDASE D"/>
    <property type="match status" value="1"/>
</dbReference>
<dbReference type="Gene3D" id="3.30.1920.20">
    <property type="match status" value="1"/>
</dbReference>
<keyword evidence="1" id="KW-0732">Signal</keyword>
<reference evidence="2 3" key="1">
    <citation type="submission" date="2020-01" db="EMBL/GenBank/DDBJ databases">
        <title>Paenibacillus sp. nov., isolated from tomato rhizosphere.</title>
        <authorList>
            <person name="Weon H.-Y."/>
            <person name="Lee S.A."/>
        </authorList>
    </citation>
    <scope>NUCLEOTIDE SEQUENCE [LARGE SCALE GENOMIC DNA]</scope>
    <source>
        <strain evidence="2 3">12200R-189</strain>
    </source>
</reference>
<feature type="chain" id="PRO_5025451310" evidence="1">
    <location>
        <begin position="34"/>
        <end position="301"/>
    </location>
</feature>
<dbReference type="Gene3D" id="2.60.40.1120">
    <property type="entry name" value="Carboxypeptidase-like, regulatory domain"/>
    <property type="match status" value="2"/>
</dbReference>
<dbReference type="GO" id="GO:0030246">
    <property type="term" value="F:carbohydrate binding"/>
    <property type="evidence" value="ECO:0007669"/>
    <property type="project" value="InterPro"/>
</dbReference>
<dbReference type="GO" id="GO:0004181">
    <property type="term" value="F:metallocarboxypeptidase activity"/>
    <property type="evidence" value="ECO:0007669"/>
    <property type="project" value="TreeGrafter"/>
</dbReference>
<dbReference type="RefSeq" id="WP_162358274.1">
    <property type="nucleotide sequence ID" value="NZ_CP048209.1"/>
</dbReference>
<keyword evidence="2" id="KW-0645">Protease</keyword>
<organism evidence="2 3">
    <name type="scientific">Paenibacillus lycopersici</name>
    <dbReference type="NCBI Taxonomy" id="2704462"/>
    <lineage>
        <taxon>Bacteria</taxon>
        <taxon>Bacillati</taxon>
        <taxon>Bacillota</taxon>
        <taxon>Bacilli</taxon>
        <taxon>Bacillales</taxon>
        <taxon>Paenibacillaceae</taxon>
        <taxon>Paenibacillus</taxon>
    </lineage>
</organism>
<dbReference type="PANTHER" id="PTHR11532">
    <property type="entry name" value="PROTEASE M14 CARBOXYPEPTIDASE"/>
    <property type="match status" value="1"/>
</dbReference>
<feature type="signal peptide" evidence="1">
    <location>
        <begin position="1"/>
        <end position="33"/>
    </location>
</feature>
<dbReference type="SUPFAM" id="SSF49452">
    <property type="entry name" value="Starch-binding domain-like"/>
    <property type="match status" value="2"/>
</dbReference>
<dbReference type="InterPro" id="IPR050753">
    <property type="entry name" value="Peptidase_M14_domain"/>
</dbReference>
<dbReference type="Proteomes" id="UP000476064">
    <property type="component" value="Chromosome"/>
</dbReference>
<accession>A0A6C0FYU6</accession>
<dbReference type="NCBIfam" id="NF047446">
    <property type="entry name" value="barrel_OmpL47"/>
    <property type="match status" value="1"/>
</dbReference>
<dbReference type="GO" id="GO:0005615">
    <property type="term" value="C:extracellular space"/>
    <property type="evidence" value="ECO:0007669"/>
    <property type="project" value="TreeGrafter"/>
</dbReference>
<keyword evidence="3" id="KW-1185">Reference proteome</keyword>
<sequence>MAQLQSKQWLFKAFALLSIMLLLHLFAPSVSFAAQTKGSIAGQVTDTNGDKIKGAVVKVTVGVLPVLDISNGAGKYSLSNLNPGTYSVTASASGYASKTITGVVVTAGKETTLNIQLSALGVITGKVTDTSGKPVIGALVTDSNGNTVITNLRGIYTLKDLNPGTYPIQASALGHVPSGANNVIVTEGHTTTYDIQLGIDNADPVTKYHFEPIYGTIGSKQYVKGFHVSLQASDGAGGSGVLTLKYRINGSLLWKTYDGEFDIMANTTHKVEYFAVDNAGNTESVNVMDLDKGTFKGAGAY</sequence>
<keyword evidence="2" id="KW-0121">Carboxypeptidase</keyword>
<dbReference type="GO" id="GO:0016485">
    <property type="term" value="P:protein processing"/>
    <property type="evidence" value="ECO:0007669"/>
    <property type="project" value="TreeGrafter"/>
</dbReference>
<evidence type="ECO:0000313" key="3">
    <source>
        <dbReference type="Proteomes" id="UP000476064"/>
    </source>
</evidence>
<dbReference type="GO" id="GO:0006518">
    <property type="term" value="P:peptide metabolic process"/>
    <property type="evidence" value="ECO:0007669"/>
    <property type="project" value="TreeGrafter"/>
</dbReference>
<dbReference type="InterPro" id="IPR013784">
    <property type="entry name" value="Carb-bd-like_fold"/>
</dbReference>
<gene>
    <name evidence="2" type="ORF">GXP70_18870</name>
</gene>
<proteinExistence type="predicted"/>
<dbReference type="Pfam" id="PF13620">
    <property type="entry name" value="CarboxypepD_reg"/>
    <property type="match status" value="2"/>
</dbReference>
<protein>
    <submittedName>
        <fullName evidence="2">Carboxypeptidase regulatory-like domain-containing protein</fullName>
    </submittedName>
</protein>
<evidence type="ECO:0000313" key="2">
    <source>
        <dbReference type="EMBL" id="QHT61837.1"/>
    </source>
</evidence>
<evidence type="ECO:0000256" key="1">
    <source>
        <dbReference type="SAM" id="SignalP"/>
    </source>
</evidence>
<dbReference type="AlphaFoldDB" id="A0A6C0FYU6"/>